<accession>A0A4S4MS71</accession>
<dbReference type="Pfam" id="PF05368">
    <property type="entry name" value="NmrA"/>
    <property type="match status" value="1"/>
</dbReference>
<gene>
    <name evidence="4" type="ORF">EUX98_g6234</name>
</gene>
<dbReference type="EMBL" id="SGPM01000212">
    <property type="protein sequence ID" value="THH27971.1"/>
    <property type="molecule type" value="Genomic_DNA"/>
</dbReference>
<dbReference type="InterPro" id="IPR051164">
    <property type="entry name" value="NmrA-like_oxidored"/>
</dbReference>
<dbReference type="SUPFAM" id="SSF51735">
    <property type="entry name" value="NAD(P)-binding Rossmann-fold domains"/>
    <property type="match status" value="1"/>
</dbReference>
<comment type="similarity">
    <text evidence="1">Belongs to the NmrA-type oxidoreductase family.</text>
</comment>
<evidence type="ECO:0000313" key="5">
    <source>
        <dbReference type="Proteomes" id="UP000308730"/>
    </source>
</evidence>
<dbReference type="GO" id="GO:0005634">
    <property type="term" value="C:nucleus"/>
    <property type="evidence" value="ECO:0007669"/>
    <property type="project" value="TreeGrafter"/>
</dbReference>
<protein>
    <recommendedName>
        <fullName evidence="3">NmrA-like domain-containing protein</fullName>
    </recommendedName>
</protein>
<proteinExistence type="inferred from homology"/>
<name>A0A4S4MS71_9APHY</name>
<dbReference type="Gene3D" id="3.90.25.10">
    <property type="entry name" value="UDP-galactose 4-epimerase, domain 1"/>
    <property type="match status" value="1"/>
</dbReference>
<dbReference type="Proteomes" id="UP000308730">
    <property type="component" value="Unassembled WGS sequence"/>
</dbReference>
<dbReference type="PANTHER" id="PTHR42748:SF7">
    <property type="entry name" value="NMRA LIKE REDOX SENSOR 1-RELATED"/>
    <property type="match status" value="1"/>
</dbReference>
<evidence type="ECO:0000256" key="2">
    <source>
        <dbReference type="ARBA" id="ARBA00022857"/>
    </source>
</evidence>
<dbReference type="OrthoDB" id="9997102at2759"/>
<organism evidence="4 5">
    <name type="scientific">Antrodiella citrinella</name>
    <dbReference type="NCBI Taxonomy" id="2447956"/>
    <lineage>
        <taxon>Eukaryota</taxon>
        <taxon>Fungi</taxon>
        <taxon>Dikarya</taxon>
        <taxon>Basidiomycota</taxon>
        <taxon>Agaricomycotina</taxon>
        <taxon>Agaricomycetes</taxon>
        <taxon>Polyporales</taxon>
        <taxon>Steccherinaceae</taxon>
        <taxon>Antrodiella</taxon>
    </lineage>
</organism>
<dbReference type="Gene3D" id="3.40.50.720">
    <property type="entry name" value="NAD(P)-binding Rossmann-like Domain"/>
    <property type="match status" value="1"/>
</dbReference>
<sequence>MTEPAKTKRNILVAGATGKQGRALIAALRPKLLSENEEAEADFHVLALTRNPASPTATSLKSEPHVTVVQGDLDSEASVRKVFDDAGGKGGIWGVFAVLVFPGLGANADGEERQGELLANLALEYDVSHFVFSSVERGGEAYDDQLTLDRLAKVRIERHLKSLGEKGLKWTYVLLPGNSPILRPSFFMENFDGTIGKITATVLRCGMQPNTKLQLVAVDDVGCATAAVFKNSDDASSKILVITGDILTAPEQDAAYLRGTGKHLPAVPNFFGRILLAINGATKGLIADLERIHKMRQDDPAGYEAHMADARAIYPNMTTFEEWARHRKDTEKRDTNWNQVTVGKLVTGSL</sequence>
<evidence type="ECO:0000259" key="3">
    <source>
        <dbReference type="Pfam" id="PF05368"/>
    </source>
</evidence>
<dbReference type="PANTHER" id="PTHR42748">
    <property type="entry name" value="NITROGEN METABOLITE REPRESSION PROTEIN NMRA FAMILY MEMBER"/>
    <property type="match status" value="1"/>
</dbReference>
<feature type="domain" description="NmrA-like" evidence="3">
    <location>
        <begin position="8"/>
        <end position="324"/>
    </location>
</feature>
<evidence type="ECO:0000313" key="4">
    <source>
        <dbReference type="EMBL" id="THH27971.1"/>
    </source>
</evidence>
<evidence type="ECO:0000256" key="1">
    <source>
        <dbReference type="ARBA" id="ARBA00006328"/>
    </source>
</evidence>
<dbReference type="InterPro" id="IPR008030">
    <property type="entry name" value="NmrA-like"/>
</dbReference>
<dbReference type="InterPro" id="IPR036291">
    <property type="entry name" value="NAD(P)-bd_dom_sf"/>
</dbReference>
<keyword evidence="2" id="KW-0521">NADP</keyword>
<reference evidence="4 5" key="1">
    <citation type="submission" date="2019-02" db="EMBL/GenBank/DDBJ databases">
        <title>Genome sequencing of the rare red list fungi Antrodiella citrinella (Flaviporus citrinellus).</title>
        <authorList>
            <person name="Buettner E."/>
            <person name="Kellner H."/>
        </authorList>
    </citation>
    <scope>NUCLEOTIDE SEQUENCE [LARGE SCALE GENOMIC DNA]</scope>
    <source>
        <strain evidence="4 5">DSM 108506</strain>
    </source>
</reference>
<dbReference type="AlphaFoldDB" id="A0A4S4MS71"/>
<comment type="caution">
    <text evidence="4">The sequence shown here is derived from an EMBL/GenBank/DDBJ whole genome shotgun (WGS) entry which is preliminary data.</text>
</comment>
<keyword evidence="5" id="KW-1185">Reference proteome</keyword>